<dbReference type="OrthoDB" id="2505969at2759"/>
<dbReference type="AlphaFoldDB" id="A0A0C9ZDD9"/>
<dbReference type="EMBL" id="KN833696">
    <property type="protein sequence ID" value="KIK27336.1"/>
    <property type="molecule type" value="Genomic_DNA"/>
</dbReference>
<evidence type="ECO:0000313" key="2">
    <source>
        <dbReference type="Proteomes" id="UP000054018"/>
    </source>
</evidence>
<reference evidence="1 2" key="1">
    <citation type="submission" date="2014-04" db="EMBL/GenBank/DDBJ databases">
        <authorList>
            <consortium name="DOE Joint Genome Institute"/>
            <person name="Kuo A."/>
            <person name="Kohler A."/>
            <person name="Costa M.D."/>
            <person name="Nagy L.G."/>
            <person name="Floudas D."/>
            <person name="Copeland A."/>
            <person name="Barry K.W."/>
            <person name="Cichocki N."/>
            <person name="Veneault-Fourrey C."/>
            <person name="LaButti K."/>
            <person name="Lindquist E.A."/>
            <person name="Lipzen A."/>
            <person name="Lundell T."/>
            <person name="Morin E."/>
            <person name="Murat C."/>
            <person name="Sun H."/>
            <person name="Tunlid A."/>
            <person name="Henrissat B."/>
            <person name="Grigoriev I.V."/>
            <person name="Hibbett D.S."/>
            <person name="Martin F."/>
            <person name="Nordberg H.P."/>
            <person name="Cantor M.N."/>
            <person name="Hua S.X."/>
        </authorList>
    </citation>
    <scope>NUCLEOTIDE SEQUENCE [LARGE SCALE GENOMIC DNA]</scope>
    <source>
        <strain evidence="1 2">441</strain>
    </source>
</reference>
<dbReference type="Proteomes" id="UP000054018">
    <property type="component" value="Unassembled WGS sequence"/>
</dbReference>
<accession>A0A0C9ZDD9</accession>
<sequence length="164" mass="18808">MDLTDNNFQSWHWEELEYLKQCTGESDATSIAAQYIELLEKLIFAEATYGSVTQVLYLTYTPAKFTSTAGLNESTQQGMNAINTEYASTLWKYQLQLNIMANFEQQHNIIDHWTPLHLEELEGLVVQRMFELSKANLAKMGYKMHKHISKAISRCLAAIHTALE</sequence>
<organism evidence="1 2">
    <name type="scientific">Pisolithus microcarpus 441</name>
    <dbReference type="NCBI Taxonomy" id="765257"/>
    <lineage>
        <taxon>Eukaryota</taxon>
        <taxon>Fungi</taxon>
        <taxon>Dikarya</taxon>
        <taxon>Basidiomycota</taxon>
        <taxon>Agaricomycotina</taxon>
        <taxon>Agaricomycetes</taxon>
        <taxon>Agaricomycetidae</taxon>
        <taxon>Boletales</taxon>
        <taxon>Sclerodermatineae</taxon>
        <taxon>Pisolithaceae</taxon>
        <taxon>Pisolithus</taxon>
    </lineage>
</organism>
<dbReference type="STRING" id="765257.A0A0C9ZDD9"/>
<name>A0A0C9ZDD9_9AGAM</name>
<gene>
    <name evidence="1" type="ORF">PISMIDRAFT_8183</name>
</gene>
<evidence type="ECO:0000313" key="1">
    <source>
        <dbReference type="EMBL" id="KIK27336.1"/>
    </source>
</evidence>
<dbReference type="HOGENOM" id="CLU_1619681_0_0_1"/>
<keyword evidence="2" id="KW-1185">Reference proteome</keyword>
<protein>
    <submittedName>
        <fullName evidence="1">Uncharacterized protein</fullName>
    </submittedName>
</protein>
<reference evidence="2" key="2">
    <citation type="submission" date="2015-01" db="EMBL/GenBank/DDBJ databases">
        <title>Evolutionary Origins and Diversification of the Mycorrhizal Mutualists.</title>
        <authorList>
            <consortium name="DOE Joint Genome Institute"/>
            <consortium name="Mycorrhizal Genomics Consortium"/>
            <person name="Kohler A."/>
            <person name="Kuo A."/>
            <person name="Nagy L.G."/>
            <person name="Floudas D."/>
            <person name="Copeland A."/>
            <person name="Barry K.W."/>
            <person name="Cichocki N."/>
            <person name="Veneault-Fourrey C."/>
            <person name="LaButti K."/>
            <person name="Lindquist E.A."/>
            <person name="Lipzen A."/>
            <person name="Lundell T."/>
            <person name="Morin E."/>
            <person name="Murat C."/>
            <person name="Riley R."/>
            <person name="Ohm R."/>
            <person name="Sun H."/>
            <person name="Tunlid A."/>
            <person name="Henrissat B."/>
            <person name="Grigoriev I.V."/>
            <person name="Hibbett D.S."/>
            <person name="Martin F."/>
        </authorList>
    </citation>
    <scope>NUCLEOTIDE SEQUENCE [LARGE SCALE GENOMIC DNA]</scope>
    <source>
        <strain evidence="2">441</strain>
    </source>
</reference>
<proteinExistence type="predicted"/>